<keyword evidence="6" id="KW-1185">Reference proteome</keyword>
<evidence type="ECO:0000313" key="6">
    <source>
        <dbReference type="Proteomes" id="UP000254134"/>
    </source>
</evidence>
<dbReference type="AlphaFoldDB" id="A0A7M2Z029"/>
<accession>A0A7M2Z029</accession>
<dbReference type="InterPro" id="IPR000086">
    <property type="entry name" value="NUDIX_hydrolase_dom"/>
</dbReference>
<dbReference type="Proteomes" id="UP000254134">
    <property type="component" value="Unassembled WGS sequence"/>
</dbReference>
<evidence type="ECO:0000256" key="2">
    <source>
        <dbReference type="ARBA" id="ARBA00022801"/>
    </source>
</evidence>
<name>A0A7M2Z029_9ACTN</name>
<dbReference type="EMBL" id="QQZY01000002">
    <property type="protein sequence ID" value="RDI75141.1"/>
    <property type="molecule type" value="Genomic_DNA"/>
</dbReference>
<sequence>MNPEPRIRVSAILRWHGGILLCRHEKRGAQRWLLPGGGVRGGETLTQALQRELAEETGLLEGGDELPLEGPVAIVDSISPERSLWSKHVVHVVFAAELDGSLADVVSHDDAVRGHRLFALDELDGIALHPPIARFLQRWQPGDPCIYLGSLWAP</sequence>
<dbReference type="InterPro" id="IPR020476">
    <property type="entry name" value="Nudix_hydrolase"/>
</dbReference>
<proteinExistence type="inferred from homology"/>
<dbReference type="PROSITE" id="PS51462">
    <property type="entry name" value="NUDIX"/>
    <property type="match status" value="1"/>
</dbReference>
<keyword evidence="2 3" id="KW-0378">Hydrolase</keyword>
<dbReference type="SUPFAM" id="SSF55811">
    <property type="entry name" value="Nudix"/>
    <property type="match status" value="1"/>
</dbReference>
<dbReference type="PANTHER" id="PTHR43736">
    <property type="entry name" value="ADP-RIBOSE PYROPHOSPHATASE"/>
    <property type="match status" value="1"/>
</dbReference>
<organism evidence="5 6">
    <name type="scientific">Gaiella occulta</name>
    <dbReference type="NCBI Taxonomy" id="1002870"/>
    <lineage>
        <taxon>Bacteria</taxon>
        <taxon>Bacillati</taxon>
        <taxon>Actinomycetota</taxon>
        <taxon>Thermoleophilia</taxon>
        <taxon>Gaiellales</taxon>
        <taxon>Gaiellaceae</taxon>
        <taxon>Gaiella</taxon>
    </lineage>
</organism>
<reference evidence="5 6" key="1">
    <citation type="submission" date="2018-07" db="EMBL/GenBank/DDBJ databases">
        <title>High-quality-draft genome sequence of Gaiella occulta.</title>
        <authorList>
            <person name="Severino R."/>
            <person name="Froufe H.J.C."/>
            <person name="Rainey F.A."/>
            <person name="Barroso C."/>
            <person name="Albuquerque L."/>
            <person name="Lobo-Da-Cunha A."/>
            <person name="Da Costa M.S."/>
            <person name="Egas C."/>
        </authorList>
    </citation>
    <scope>NUCLEOTIDE SEQUENCE [LARGE SCALE GENOMIC DNA]</scope>
    <source>
        <strain evidence="5 6">F2-233</strain>
    </source>
</reference>
<feature type="domain" description="Nudix hydrolase" evidence="4">
    <location>
        <begin position="4"/>
        <end position="141"/>
    </location>
</feature>
<dbReference type="PANTHER" id="PTHR43736:SF2">
    <property type="entry name" value="MUTT_NUDIX FAMILY PROTEIN"/>
    <property type="match status" value="1"/>
</dbReference>
<dbReference type="InterPro" id="IPR020084">
    <property type="entry name" value="NUDIX_hydrolase_CS"/>
</dbReference>
<evidence type="ECO:0000313" key="5">
    <source>
        <dbReference type="EMBL" id="RDI75141.1"/>
    </source>
</evidence>
<evidence type="ECO:0000259" key="4">
    <source>
        <dbReference type="PROSITE" id="PS51462"/>
    </source>
</evidence>
<dbReference type="RefSeq" id="WP_114795375.1">
    <property type="nucleotide sequence ID" value="NZ_QQZY01000002.1"/>
</dbReference>
<comment type="caution">
    <text evidence="5">The sequence shown here is derived from an EMBL/GenBank/DDBJ whole genome shotgun (WGS) entry which is preliminary data.</text>
</comment>
<dbReference type="Pfam" id="PF00293">
    <property type="entry name" value="NUDIX"/>
    <property type="match status" value="1"/>
</dbReference>
<evidence type="ECO:0000256" key="1">
    <source>
        <dbReference type="ARBA" id="ARBA00005582"/>
    </source>
</evidence>
<reference evidence="6" key="2">
    <citation type="journal article" date="2019" name="MicrobiologyOpen">
        <title>High-quality draft genome sequence of Gaiella occulta isolated from a 150 meter deep mineral water borehole and comparison with the genome sequences of other deep-branching lineages of the phylum Actinobacteria.</title>
        <authorList>
            <person name="Severino R."/>
            <person name="Froufe H.J.C."/>
            <person name="Barroso C."/>
            <person name="Albuquerque L."/>
            <person name="Lobo-da-Cunha A."/>
            <person name="da Costa M.S."/>
            <person name="Egas C."/>
        </authorList>
    </citation>
    <scope>NUCLEOTIDE SEQUENCE [LARGE SCALE GENOMIC DNA]</scope>
    <source>
        <strain evidence="6">F2-233</strain>
    </source>
</reference>
<dbReference type="GO" id="GO:0016787">
    <property type="term" value="F:hydrolase activity"/>
    <property type="evidence" value="ECO:0007669"/>
    <property type="project" value="UniProtKB-KW"/>
</dbReference>
<evidence type="ECO:0000256" key="3">
    <source>
        <dbReference type="RuleBase" id="RU003476"/>
    </source>
</evidence>
<dbReference type="Gene3D" id="3.90.79.10">
    <property type="entry name" value="Nucleoside Triphosphate Pyrophosphohydrolase"/>
    <property type="match status" value="1"/>
</dbReference>
<dbReference type="PRINTS" id="PR00502">
    <property type="entry name" value="NUDIXFAMILY"/>
</dbReference>
<dbReference type="PROSITE" id="PS00893">
    <property type="entry name" value="NUDIX_BOX"/>
    <property type="match status" value="1"/>
</dbReference>
<dbReference type="InterPro" id="IPR015797">
    <property type="entry name" value="NUDIX_hydrolase-like_dom_sf"/>
</dbReference>
<gene>
    <name evidence="5" type="ORF">Gocc_0939</name>
</gene>
<comment type="similarity">
    <text evidence="1 3">Belongs to the Nudix hydrolase family.</text>
</comment>
<protein>
    <submittedName>
        <fullName evidence="5">ADP-ribose pyrophosphatase</fullName>
    </submittedName>
</protein>
<dbReference type="OrthoDB" id="9804442at2"/>